<evidence type="ECO:0000256" key="5">
    <source>
        <dbReference type="ARBA" id="ARBA00022598"/>
    </source>
</evidence>
<dbReference type="InterPro" id="IPR033911">
    <property type="entry name" value="MetRS_core"/>
</dbReference>
<dbReference type="InterPro" id="IPR018285">
    <property type="entry name" value="Met-tRNA-synth_N"/>
</dbReference>
<dbReference type="InterPro" id="IPR014758">
    <property type="entry name" value="Met-tRNA_synth"/>
</dbReference>
<dbReference type="CDD" id="cd07957">
    <property type="entry name" value="Anticodon_Ia_Met"/>
    <property type="match status" value="1"/>
</dbReference>
<dbReference type="PANTHER" id="PTHR45765:SF1">
    <property type="entry name" value="METHIONINE--TRNA LIGASE, CYTOPLASMIC"/>
    <property type="match status" value="1"/>
</dbReference>
<reference evidence="16 17" key="1">
    <citation type="journal article" date="2011" name="Proc. Natl. Acad. Sci. U.S.A.">
        <title>Evolutionary erosion of yeast sex chromosomes by mating-type switching accidents.</title>
        <authorList>
            <person name="Gordon J.L."/>
            <person name="Armisen D."/>
            <person name="Proux-Wera E."/>
            <person name="Oheigeartaigh S.S."/>
            <person name="Byrne K.P."/>
            <person name="Wolfe K.H."/>
        </authorList>
    </citation>
    <scope>NUCLEOTIDE SEQUENCE [LARGE SCALE GENOMIC DNA]</scope>
    <source>
        <strain evidence="17">ATCC 22294 / BCRC 22015 / CBS 2517 / CECT 1963 / NBRC 1671 / NRRL Y-8276</strain>
    </source>
</reference>
<evidence type="ECO:0000259" key="15">
    <source>
        <dbReference type="Pfam" id="PF19303"/>
    </source>
</evidence>
<evidence type="ECO:0000313" key="17">
    <source>
        <dbReference type="Proteomes" id="UP000005220"/>
    </source>
</evidence>
<keyword evidence="5 12" id="KW-0436">Ligase</keyword>
<dbReference type="InterPro" id="IPR014729">
    <property type="entry name" value="Rossmann-like_a/b/a_fold"/>
</dbReference>
<dbReference type="EMBL" id="HE650822">
    <property type="protein sequence ID" value="CCF56452.1"/>
    <property type="molecule type" value="Genomic_DNA"/>
</dbReference>
<dbReference type="HOGENOM" id="CLU_009710_4_1_1"/>
<dbReference type="Gene3D" id="2.20.28.20">
    <property type="entry name" value="Methionyl-tRNA synthetase, Zn-domain"/>
    <property type="match status" value="1"/>
</dbReference>
<dbReference type="GO" id="GO:0017101">
    <property type="term" value="C:aminoacyl-tRNA synthetase multienzyme complex"/>
    <property type="evidence" value="ECO:0007669"/>
    <property type="project" value="TreeGrafter"/>
</dbReference>
<sequence length="741" mass="84119">MSALLSFDKVKTHSHELTLANNLKIALAIQFATKDFKFKINEDESTPKLSIGDSFNLIDTNSILRYAMNDFEGQDSEQYQFALCTLQPQLYKSTDSAEAVTKAATFLQDLSTPSASQLIILANSYALKSEIIKPLLTEKIFKAVTEALKLTPRSSSSFKHTGRVNVQSGLEVNPNPSEIVPKAGERNVLITSALPYVNNVPHLGNIVGSVLSADIFARYCKSRNYNTLFICGTDEYGTATETKALEEKVTPRELCDKYHKIHADVYEWFQIGFDYFGRTTTEKQTEIAQNIFNKLNENGYLEEQSMKQLYCPVHNSYLADRYVEGECPKCHYEDARGDQCDKCGNLLDPFELINPRCKLDNATPVPKFSDHIFLSLDKLEPQINEWYKKASEEGGWSKNSKTITQSWLKDGLKPRCITRDLVWGTPVPLEKYKDKVLYVWFDATIGYVSITANYTDKWAEWWKDPENVKLYQFMGKDNVPFHTVVFPGTELGTKDKWTMLHHLNTTEYLQYEGGKFSKSRGVGVFGNNAQESGVSSSVWRYYLASVRPESSDAHFSWDDFVARNNSELLANLGNFVNRLVKFVNSKYNSVVPKYDPKNISNYDELKKDIETILSNYVNEMEQGHERRGLEIAMSLSARGNQFLQENKLDNNLFSNSPEKSDAVVGVGLNIIYAVASVIGPYIPETAEKIYKILNAPALRIDNEFHLAILGGHNINKAEYLFHRIDEKQIDVWRAKYGGKQV</sequence>
<dbReference type="GO" id="GO:0017102">
    <property type="term" value="C:methionyl glutamyl tRNA synthetase complex"/>
    <property type="evidence" value="ECO:0007669"/>
    <property type="project" value="EnsemblFungi"/>
</dbReference>
<keyword evidence="7 12" id="KW-0067">ATP-binding</keyword>
<dbReference type="InParanoid" id="H2AQ02"/>
<dbReference type="GO" id="GO:0010494">
    <property type="term" value="C:cytoplasmic stress granule"/>
    <property type="evidence" value="ECO:0007669"/>
    <property type="project" value="EnsemblFungi"/>
</dbReference>
<dbReference type="InterPro" id="IPR001412">
    <property type="entry name" value="aa-tRNA-synth_I_CS"/>
</dbReference>
<accession>H2AQ02</accession>
<feature type="domain" description="Methionyl/Leucyl tRNA synthetase" evidence="13">
    <location>
        <begin position="188"/>
        <end position="579"/>
    </location>
</feature>
<evidence type="ECO:0000313" key="16">
    <source>
        <dbReference type="EMBL" id="CCF56452.1"/>
    </source>
</evidence>
<evidence type="ECO:0000256" key="4">
    <source>
        <dbReference type="ARBA" id="ARBA00022490"/>
    </source>
</evidence>
<evidence type="ECO:0000256" key="12">
    <source>
        <dbReference type="RuleBase" id="RU363039"/>
    </source>
</evidence>
<keyword evidence="4" id="KW-0963">Cytoplasm</keyword>
<dbReference type="STRING" id="1071382.H2AQ02"/>
<dbReference type="HAMAP" id="MF_00098">
    <property type="entry name" value="Met_tRNA_synth_type1"/>
    <property type="match status" value="1"/>
</dbReference>
<keyword evidence="6 12" id="KW-0547">Nucleotide-binding</keyword>
<dbReference type="RefSeq" id="XP_003955587.1">
    <property type="nucleotide sequence ID" value="XM_003955538.1"/>
</dbReference>
<organism evidence="16 17">
    <name type="scientific">Kazachstania africana (strain ATCC 22294 / BCRC 22015 / CBS 2517 / CECT 1963 / NBRC 1671 / NRRL Y-8276)</name>
    <name type="common">Yeast</name>
    <name type="synonym">Kluyveromyces africanus</name>
    <dbReference type="NCBI Taxonomy" id="1071382"/>
    <lineage>
        <taxon>Eukaryota</taxon>
        <taxon>Fungi</taxon>
        <taxon>Dikarya</taxon>
        <taxon>Ascomycota</taxon>
        <taxon>Saccharomycotina</taxon>
        <taxon>Saccharomycetes</taxon>
        <taxon>Saccharomycetales</taxon>
        <taxon>Saccharomycetaceae</taxon>
        <taxon>Kazachstania</taxon>
    </lineage>
</organism>
<dbReference type="GO" id="GO:0005524">
    <property type="term" value="F:ATP binding"/>
    <property type="evidence" value="ECO:0007669"/>
    <property type="project" value="UniProtKB-KW"/>
</dbReference>
<dbReference type="KEGG" id="kaf:KAFR_0B01530"/>
<keyword evidence="9 12" id="KW-0030">Aminoacyl-tRNA synthetase</keyword>
<dbReference type="Pfam" id="PF19303">
    <property type="entry name" value="Anticodon_3"/>
    <property type="match status" value="1"/>
</dbReference>
<dbReference type="Gene3D" id="3.40.50.620">
    <property type="entry name" value="HUPs"/>
    <property type="match status" value="1"/>
</dbReference>
<dbReference type="PANTHER" id="PTHR45765">
    <property type="entry name" value="METHIONINE--TRNA LIGASE"/>
    <property type="match status" value="1"/>
</dbReference>
<evidence type="ECO:0000256" key="6">
    <source>
        <dbReference type="ARBA" id="ARBA00022741"/>
    </source>
</evidence>
<proteinExistence type="inferred from homology"/>
<evidence type="ECO:0000259" key="14">
    <source>
        <dbReference type="Pfam" id="PF09635"/>
    </source>
</evidence>
<dbReference type="Gene3D" id="3.40.30.170">
    <property type="match status" value="1"/>
</dbReference>
<dbReference type="EC" id="6.1.1.10" evidence="3"/>
<dbReference type="Pfam" id="PF09334">
    <property type="entry name" value="tRNA-synt_1g"/>
    <property type="match status" value="1"/>
</dbReference>
<dbReference type="Pfam" id="PF09635">
    <property type="entry name" value="MetRS-N"/>
    <property type="match status" value="1"/>
</dbReference>
<dbReference type="FunFam" id="1.10.730.10:FF:000037">
    <property type="entry name" value="Methionyl-tRNA synthetase"/>
    <property type="match status" value="1"/>
</dbReference>
<dbReference type="PROSITE" id="PS00178">
    <property type="entry name" value="AA_TRNA_LIGASE_I"/>
    <property type="match status" value="1"/>
</dbReference>
<dbReference type="SUPFAM" id="SSF47323">
    <property type="entry name" value="Anticodon-binding domain of a subclass of class I aminoacyl-tRNA synthetases"/>
    <property type="match status" value="1"/>
</dbReference>
<dbReference type="InterPro" id="IPR029038">
    <property type="entry name" value="MetRS_Zn"/>
</dbReference>
<feature type="domain" description="Methionyl-tRNA synthetase N-terminal heteromerisation" evidence="14">
    <location>
        <begin position="11"/>
        <end position="125"/>
    </location>
</feature>
<dbReference type="InterPro" id="IPR023458">
    <property type="entry name" value="Met-tRNA_ligase_1"/>
</dbReference>
<evidence type="ECO:0000256" key="1">
    <source>
        <dbReference type="ARBA" id="ARBA00004496"/>
    </source>
</evidence>
<feature type="domain" description="Methionyl-tRNA synthetase anticodon-binding" evidence="15">
    <location>
        <begin position="603"/>
        <end position="740"/>
    </location>
</feature>
<dbReference type="GO" id="GO:0005829">
    <property type="term" value="C:cytosol"/>
    <property type="evidence" value="ECO:0007669"/>
    <property type="project" value="TreeGrafter"/>
</dbReference>
<evidence type="ECO:0000256" key="9">
    <source>
        <dbReference type="ARBA" id="ARBA00023146"/>
    </source>
</evidence>
<protein>
    <recommendedName>
        <fullName evidence="3">methionine--tRNA ligase</fullName>
        <ecNumber evidence="3">6.1.1.10</ecNumber>
    </recommendedName>
    <alternativeName>
        <fullName evidence="10">Methionyl-tRNA synthetase</fullName>
    </alternativeName>
</protein>
<dbReference type="GO" id="GO:0004825">
    <property type="term" value="F:methionine-tRNA ligase activity"/>
    <property type="evidence" value="ECO:0007669"/>
    <property type="project" value="UniProtKB-EC"/>
</dbReference>
<name>H2AQ02_KAZAF</name>
<dbReference type="InterPro" id="IPR009080">
    <property type="entry name" value="tRNAsynth_Ia_anticodon-bd"/>
</dbReference>
<dbReference type="Proteomes" id="UP000005220">
    <property type="component" value="Chromosome 2"/>
</dbReference>
<gene>
    <name evidence="16" type="primary">KAFR0B01530</name>
    <name evidence="16" type="ORF">KAFR_0B01530</name>
</gene>
<evidence type="ECO:0000256" key="11">
    <source>
        <dbReference type="ARBA" id="ARBA00047364"/>
    </source>
</evidence>
<evidence type="ECO:0000256" key="7">
    <source>
        <dbReference type="ARBA" id="ARBA00022840"/>
    </source>
</evidence>
<dbReference type="AlphaFoldDB" id="H2AQ02"/>
<dbReference type="NCBIfam" id="NF001100">
    <property type="entry name" value="PRK00133.1"/>
    <property type="match status" value="1"/>
</dbReference>
<dbReference type="NCBIfam" id="TIGR00398">
    <property type="entry name" value="metG"/>
    <property type="match status" value="1"/>
</dbReference>
<dbReference type="FunCoup" id="H2AQ02">
    <property type="interactions" value="1151"/>
</dbReference>
<evidence type="ECO:0000256" key="2">
    <source>
        <dbReference type="ARBA" id="ARBA00005594"/>
    </source>
</evidence>
<dbReference type="SUPFAM" id="SSF52374">
    <property type="entry name" value="Nucleotidylyl transferase"/>
    <property type="match status" value="1"/>
</dbReference>
<keyword evidence="17" id="KW-1185">Reference proteome</keyword>
<dbReference type="GO" id="GO:0006431">
    <property type="term" value="P:methionyl-tRNA aminoacylation"/>
    <property type="evidence" value="ECO:0007669"/>
    <property type="project" value="EnsemblFungi"/>
</dbReference>
<dbReference type="SUPFAM" id="SSF57770">
    <property type="entry name" value="Methionyl-tRNA synthetase (MetRS), Zn-domain"/>
    <property type="match status" value="1"/>
</dbReference>
<comment type="similarity">
    <text evidence="2 12">Belongs to the class-I aminoacyl-tRNA synthetase family.</text>
</comment>
<evidence type="ECO:0000256" key="8">
    <source>
        <dbReference type="ARBA" id="ARBA00022917"/>
    </source>
</evidence>
<dbReference type="GO" id="GO:1990825">
    <property type="term" value="F:sequence-specific mRNA binding"/>
    <property type="evidence" value="ECO:0007669"/>
    <property type="project" value="EnsemblFungi"/>
</dbReference>
<evidence type="ECO:0000259" key="13">
    <source>
        <dbReference type="Pfam" id="PF09334"/>
    </source>
</evidence>
<dbReference type="PRINTS" id="PR01041">
    <property type="entry name" value="TRNASYNTHMET"/>
</dbReference>
<dbReference type="Gene3D" id="1.10.730.10">
    <property type="entry name" value="Isoleucyl-tRNA Synthetase, Domain 1"/>
    <property type="match status" value="1"/>
</dbReference>
<dbReference type="OrthoDB" id="5844513at2759"/>
<dbReference type="FunFam" id="2.20.28.20:FF:000001">
    <property type="entry name" value="Methionine--tRNA ligase"/>
    <property type="match status" value="1"/>
</dbReference>
<dbReference type="InterPro" id="IPR041872">
    <property type="entry name" value="Anticodon_Met"/>
</dbReference>
<comment type="catalytic activity">
    <reaction evidence="11">
        <text>tRNA(Met) + L-methionine + ATP = L-methionyl-tRNA(Met) + AMP + diphosphate</text>
        <dbReference type="Rhea" id="RHEA:13481"/>
        <dbReference type="Rhea" id="RHEA-COMP:9667"/>
        <dbReference type="Rhea" id="RHEA-COMP:9698"/>
        <dbReference type="ChEBI" id="CHEBI:30616"/>
        <dbReference type="ChEBI" id="CHEBI:33019"/>
        <dbReference type="ChEBI" id="CHEBI:57844"/>
        <dbReference type="ChEBI" id="CHEBI:78442"/>
        <dbReference type="ChEBI" id="CHEBI:78530"/>
        <dbReference type="ChEBI" id="CHEBI:456215"/>
        <dbReference type="EC" id="6.1.1.10"/>
    </reaction>
</comment>
<comment type="subcellular location">
    <subcellularLocation>
        <location evidence="1">Cytoplasm</location>
    </subcellularLocation>
</comment>
<dbReference type="GeneID" id="13882755"/>
<evidence type="ECO:0000256" key="3">
    <source>
        <dbReference type="ARBA" id="ARBA00012838"/>
    </source>
</evidence>
<dbReference type="InterPro" id="IPR015413">
    <property type="entry name" value="Methionyl/Leucyl_tRNA_Synth"/>
</dbReference>
<keyword evidence="8 12" id="KW-0648">Protein biosynthesis</keyword>
<dbReference type="eggNOG" id="KOG1247">
    <property type="taxonomic scope" value="Eukaryota"/>
</dbReference>
<dbReference type="Gene3D" id="1.20.1050.110">
    <property type="match status" value="1"/>
</dbReference>
<evidence type="ECO:0000256" key="10">
    <source>
        <dbReference type="ARBA" id="ARBA00030904"/>
    </source>
</evidence>
<dbReference type="CDD" id="cd00814">
    <property type="entry name" value="MetRS_core"/>
    <property type="match status" value="1"/>
</dbReference>